<name>X1D469_9ZZZZ</name>
<dbReference type="Gene3D" id="3.40.630.30">
    <property type="match status" value="1"/>
</dbReference>
<accession>X1D469</accession>
<proteinExistence type="predicted"/>
<dbReference type="AlphaFoldDB" id="X1D469"/>
<feature type="non-terminal residue" evidence="1">
    <location>
        <position position="59"/>
    </location>
</feature>
<sequence length="59" mass="6996">MENIKIDFLPWDSNFFGLKVGKIDFSSNKELLDFNEFKRLVGNYNYDLIYIFTNLGQIP</sequence>
<reference evidence="1" key="1">
    <citation type="journal article" date="2014" name="Front. Microbiol.">
        <title>High frequency of phylogenetically diverse reductive dehalogenase-homologous genes in deep subseafloor sedimentary metagenomes.</title>
        <authorList>
            <person name="Kawai M."/>
            <person name="Futagami T."/>
            <person name="Toyoda A."/>
            <person name="Takaki Y."/>
            <person name="Nishi S."/>
            <person name="Hori S."/>
            <person name="Arai W."/>
            <person name="Tsubouchi T."/>
            <person name="Morono Y."/>
            <person name="Uchiyama I."/>
            <person name="Ito T."/>
            <person name="Fujiyama A."/>
            <person name="Inagaki F."/>
            <person name="Takami H."/>
        </authorList>
    </citation>
    <scope>NUCLEOTIDE SEQUENCE</scope>
    <source>
        <strain evidence="1">Expedition CK06-06</strain>
    </source>
</reference>
<comment type="caution">
    <text evidence="1">The sequence shown here is derived from an EMBL/GenBank/DDBJ whole genome shotgun (WGS) entry which is preliminary data.</text>
</comment>
<organism evidence="1">
    <name type="scientific">marine sediment metagenome</name>
    <dbReference type="NCBI Taxonomy" id="412755"/>
    <lineage>
        <taxon>unclassified sequences</taxon>
        <taxon>metagenomes</taxon>
        <taxon>ecological metagenomes</taxon>
    </lineage>
</organism>
<evidence type="ECO:0000313" key="1">
    <source>
        <dbReference type="EMBL" id="GAG91296.1"/>
    </source>
</evidence>
<dbReference type="EMBL" id="BART01028587">
    <property type="protein sequence ID" value="GAG91296.1"/>
    <property type="molecule type" value="Genomic_DNA"/>
</dbReference>
<gene>
    <name evidence="1" type="ORF">S01H4_50357</name>
</gene>
<protein>
    <submittedName>
        <fullName evidence="1">Uncharacterized protein</fullName>
    </submittedName>
</protein>